<organism evidence="1 2">
    <name type="scientific">Coprinopsis cinerea (strain Okayama-7 / 130 / ATCC MYA-4618 / FGSC 9003)</name>
    <name type="common">Inky cap fungus</name>
    <name type="synonym">Hormographiella aspergillata</name>
    <dbReference type="NCBI Taxonomy" id="240176"/>
    <lineage>
        <taxon>Eukaryota</taxon>
        <taxon>Fungi</taxon>
        <taxon>Dikarya</taxon>
        <taxon>Basidiomycota</taxon>
        <taxon>Agaricomycotina</taxon>
        <taxon>Agaricomycetes</taxon>
        <taxon>Agaricomycetidae</taxon>
        <taxon>Agaricales</taxon>
        <taxon>Agaricineae</taxon>
        <taxon>Psathyrellaceae</taxon>
        <taxon>Coprinopsis</taxon>
    </lineage>
</organism>
<keyword evidence="2" id="KW-1185">Reference proteome</keyword>
<dbReference type="InterPro" id="IPR054208">
    <property type="entry name" value="DUF6914"/>
</dbReference>
<dbReference type="KEGG" id="cci:CC1G_02676"/>
<sequence>MSLIFNKDRLYLALYERPGWNPATNEDSERFHFAILLIPKNPRLDVDPDCPNSPRDSFVIHAVRGPNDKFFSFNAKPVVAKTTNLSGLIFLGKVTQNRDYVRDILDKGVAIEKVEGYNCRTWARAAIQLLQKEKVITDPVALATDVDQMLETGRMLTANYIELVTPTFVPTHLADGHLCKSALQGL</sequence>
<dbReference type="Proteomes" id="UP000001861">
    <property type="component" value="Unassembled WGS sequence"/>
</dbReference>
<dbReference type="VEuPathDB" id="FungiDB:CC1G_02676"/>
<dbReference type="OrthoDB" id="2679825at2759"/>
<dbReference type="RefSeq" id="XP_001840213.1">
    <property type="nucleotide sequence ID" value="XM_001840161.1"/>
</dbReference>
<name>A8PBL5_COPC7</name>
<dbReference type="EMBL" id="AACS02000004">
    <property type="protein sequence ID" value="EAU81660.1"/>
    <property type="molecule type" value="Genomic_DNA"/>
</dbReference>
<dbReference type="InParanoid" id="A8PBL5"/>
<dbReference type="Pfam" id="PF21858">
    <property type="entry name" value="DUF6914"/>
    <property type="match status" value="1"/>
</dbReference>
<reference evidence="1 2" key="1">
    <citation type="journal article" date="2010" name="Proc. Natl. Acad. Sci. U.S.A.">
        <title>Insights into evolution of multicellular fungi from the assembled chromosomes of the mushroom Coprinopsis cinerea (Coprinus cinereus).</title>
        <authorList>
            <person name="Stajich J.E."/>
            <person name="Wilke S.K."/>
            <person name="Ahren D."/>
            <person name="Au C.H."/>
            <person name="Birren B.W."/>
            <person name="Borodovsky M."/>
            <person name="Burns C."/>
            <person name="Canback B."/>
            <person name="Casselton L.A."/>
            <person name="Cheng C.K."/>
            <person name="Deng J."/>
            <person name="Dietrich F.S."/>
            <person name="Fargo D.C."/>
            <person name="Farman M.L."/>
            <person name="Gathman A.C."/>
            <person name="Goldberg J."/>
            <person name="Guigo R."/>
            <person name="Hoegger P.J."/>
            <person name="Hooker J.B."/>
            <person name="Huggins A."/>
            <person name="James T.Y."/>
            <person name="Kamada T."/>
            <person name="Kilaru S."/>
            <person name="Kodira C."/>
            <person name="Kues U."/>
            <person name="Kupfer D."/>
            <person name="Kwan H.S."/>
            <person name="Lomsadze A."/>
            <person name="Li W."/>
            <person name="Lilly W.W."/>
            <person name="Ma L.J."/>
            <person name="Mackey A.J."/>
            <person name="Manning G."/>
            <person name="Martin F."/>
            <person name="Muraguchi H."/>
            <person name="Natvig D.O."/>
            <person name="Palmerini H."/>
            <person name="Ramesh M.A."/>
            <person name="Rehmeyer C.J."/>
            <person name="Roe B.A."/>
            <person name="Shenoy N."/>
            <person name="Stanke M."/>
            <person name="Ter-Hovhannisyan V."/>
            <person name="Tunlid A."/>
            <person name="Velagapudi R."/>
            <person name="Vision T.J."/>
            <person name="Zeng Q."/>
            <person name="Zolan M.E."/>
            <person name="Pukkila P.J."/>
        </authorList>
    </citation>
    <scope>NUCLEOTIDE SEQUENCE [LARGE SCALE GENOMIC DNA]</scope>
    <source>
        <strain evidence="2">Okayama-7 / 130 / ATCC MYA-4618 / FGSC 9003</strain>
    </source>
</reference>
<protein>
    <submittedName>
        <fullName evidence="1">Uncharacterized protein</fullName>
    </submittedName>
</protein>
<proteinExistence type="predicted"/>
<dbReference type="AlphaFoldDB" id="A8PBL5"/>
<comment type="caution">
    <text evidence="1">The sequence shown here is derived from an EMBL/GenBank/DDBJ whole genome shotgun (WGS) entry which is preliminary data.</text>
</comment>
<dbReference type="GeneID" id="6016845"/>
<evidence type="ECO:0000313" key="1">
    <source>
        <dbReference type="EMBL" id="EAU81660.1"/>
    </source>
</evidence>
<evidence type="ECO:0000313" key="2">
    <source>
        <dbReference type="Proteomes" id="UP000001861"/>
    </source>
</evidence>
<gene>
    <name evidence="1" type="ORF">CC1G_02676</name>
</gene>
<accession>A8PBL5</accession>